<proteinExistence type="inferred from homology"/>
<comment type="catalytic activity">
    <reaction evidence="4">
        <text>N(1)-(5-phospho-beta-D-ribosyl)glycinamide + (6R)-10-formyltetrahydrofolate = N(2)-formyl-N(1)-(5-phospho-beta-D-ribosyl)glycinamide + (6S)-5,6,7,8-tetrahydrofolate + H(+)</text>
        <dbReference type="Rhea" id="RHEA:15053"/>
        <dbReference type="ChEBI" id="CHEBI:15378"/>
        <dbReference type="ChEBI" id="CHEBI:57453"/>
        <dbReference type="ChEBI" id="CHEBI:143788"/>
        <dbReference type="ChEBI" id="CHEBI:147286"/>
        <dbReference type="ChEBI" id="CHEBI:195366"/>
        <dbReference type="EC" id="2.1.2.2"/>
    </reaction>
</comment>
<dbReference type="Gene3D" id="3.40.50.170">
    <property type="entry name" value="Formyl transferase, N-terminal domain"/>
    <property type="match status" value="1"/>
</dbReference>
<feature type="binding site" evidence="4">
    <location>
        <position position="73"/>
    </location>
    <ligand>
        <name>(6R)-10-formyltetrahydrofolate</name>
        <dbReference type="ChEBI" id="CHEBI:195366"/>
    </ligand>
</feature>
<evidence type="ECO:0000313" key="7">
    <source>
        <dbReference type="Proteomes" id="UP001236657"/>
    </source>
</evidence>
<protein>
    <recommendedName>
        <fullName evidence="4">Phosphoribosylglycinamide formyltransferase</fullName>
        <ecNumber evidence="4">2.1.2.2</ecNumber>
    </recommendedName>
    <alternativeName>
        <fullName evidence="4">5'-phosphoribosylglycinamide transformylase</fullName>
    </alternativeName>
    <alternativeName>
        <fullName evidence="4">GAR transformylase</fullName>
        <shortName evidence="4">GART</shortName>
    </alternativeName>
</protein>
<dbReference type="InterPro" id="IPR036477">
    <property type="entry name" value="Formyl_transf_N_sf"/>
</dbReference>
<dbReference type="Pfam" id="PF00551">
    <property type="entry name" value="Formyl_trans_N"/>
    <property type="match status" value="1"/>
</dbReference>
<evidence type="ECO:0000256" key="1">
    <source>
        <dbReference type="ARBA" id="ARBA00005054"/>
    </source>
</evidence>
<dbReference type="Proteomes" id="UP001236657">
    <property type="component" value="Chromosome"/>
</dbReference>
<dbReference type="HAMAP" id="MF_01930">
    <property type="entry name" value="PurN"/>
    <property type="match status" value="1"/>
</dbReference>
<dbReference type="InterPro" id="IPR002376">
    <property type="entry name" value="Formyl_transf_N"/>
</dbReference>
<evidence type="ECO:0000313" key="6">
    <source>
        <dbReference type="EMBL" id="WML92491.1"/>
    </source>
</evidence>
<dbReference type="RefSeq" id="WP_308898713.1">
    <property type="nucleotide sequence ID" value="NZ_CP133218.1"/>
</dbReference>
<evidence type="ECO:0000256" key="4">
    <source>
        <dbReference type="HAMAP-Rule" id="MF_01930"/>
    </source>
</evidence>
<evidence type="ECO:0000256" key="2">
    <source>
        <dbReference type="ARBA" id="ARBA00022679"/>
    </source>
</evidence>
<dbReference type="EMBL" id="CP133218">
    <property type="protein sequence ID" value="WML92491.1"/>
    <property type="molecule type" value="Genomic_DNA"/>
</dbReference>
<comment type="similarity">
    <text evidence="4">Belongs to the GART family.</text>
</comment>
<keyword evidence="7" id="KW-1185">Reference proteome</keyword>
<dbReference type="SUPFAM" id="SSF53328">
    <property type="entry name" value="Formyltransferase"/>
    <property type="match status" value="1"/>
</dbReference>
<feature type="binding site" evidence="4">
    <location>
        <begin position="20"/>
        <end position="22"/>
    </location>
    <ligand>
        <name>N(1)-(5-phospho-beta-D-ribosyl)glycinamide</name>
        <dbReference type="ChEBI" id="CHEBI:143788"/>
    </ligand>
</feature>
<comment type="pathway">
    <text evidence="1 4">Purine metabolism; IMP biosynthesis via de novo pathway; N(2)-formyl-N(1)-(5-phospho-D-ribosyl)glycinamide from N(1)-(5-phospho-D-ribosyl)glycinamide (10-formyl THF route): step 1/1.</text>
</comment>
<keyword evidence="3 4" id="KW-0658">Purine biosynthesis</keyword>
<evidence type="ECO:0000256" key="3">
    <source>
        <dbReference type="ARBA" id="ARBA00022755"/>
    </source>
</evidence>
<sequence length="222" mass="24339">MAHKPLTTLPTLVVLISGSGSNLQAILKAIQTGRLQARIAAVISNRPDVYGLQRAAEAGIPTAVVDHTAFANRDGFDETLQQQIDSFKPDLVVLAGFMRILTPAFVRHYQGRMLNIHPSLLPLYKGIHTHRRVLEDGGDEHGVSVHFVTPELDGGPLIMQAKVPVLPSDSETSLAERVQVQEHVIYPQVVKWFVEGRLKLEGNQAMLDGNALTRPIQHLSGE</sequence>
<reference evidence="6 7" key="1">
    <citation type="submission" date="2023-08" db="EMBL/GenBank/DDBJ databases">
        <title>New molecular markers tilS and rpoB for phylogenetic and monitoring studies of the genus Thiothrix biodiversity.</title>
        <authorList>
            <person name="Ravin N.V."/>
            <person name="Smolyakov D."/>
            <person name="Markov N.D."/>
            <person name="Beletsky A.V."/>
            <person name="Mardanov A.V."/>
            <person name="Rudenko T.S."/>
            <person name="Grabovich M.Y."/>
        </authorList>
    </citation>
    <scope>NUCLEOTIDE SEQUENCE [LARGE SCALE GENOMIC DNA]</scope>
    <source>
        <strain evidence="6 7">MK1</strain>
    </source>
</reference>
<dbReference type="PANTHER" id="PTHR43369">
    <property type="entry name" value="PHOSPHORIBOSYLGLYCINAMIDE FORMYLTRANSFERASE"/>
    <property type="match status" value="1"/>
</dbReference>
<dbReference type="NCBIfam" id="TIGR00639">
    <property type="entry name" value="PurN"/>
    <property type="match status" value="1"/>
</dbReference>
<dbReference type="InterPro" id="IPR004607">
    <property type="entry name" value="GART"/>
</dbReference>
<feature type="binding site" evidence="4">
    <location>
        <begin position="98"/>
        <end position="101"/>
    </location>
    <ligand>
        <name>(6R)-10-formyltetrahydrofolate</name>
        <dbReference type="ChEBI" id="CHEBI:195366"/>
    </ligand>
</feature>
<evidence type="ECO:0000259" key="5">
    <source>
        <dbReference type="Pfam" id="PF00551"/>
    </source>
</evidence>
<feature type="active site" description="Proton donor" evidence="4">
    <location>
        <position position="117"/>
    </location>
</feature>
<dbReference type="CDD" id="cd08645">
    <property type="entry name" value="FMT_core_GART"/>
    <property type="match status" value="1"/>
</dbReference>
<dbReference type="PANTHER" id="PTHR43369:SF2">
    <property type="entry name" value="PHOSPHORIBOSYLGLYCINAMIDE FORMYLTRANSFERASE"/>
    <property type="match status" value="1"/>
</dbReference>
<dbReference type="GO" id="GO:0004644">
    <property type="term" value="F:phosphoribosylglycinamide formyltransferase activity"/>
    <property type="evidence" value="ECO:0007669"/>
    <property type="project" value="UniProtKB-EC"/>
</dbReference>
<keyword evidence="2 4" id="KW-0808">Transferase</keyword>
<organism evidence="6 7">
    <name type="scientific">Thiothrix lacustris</name>
    <dbReference type="NCBI Taxonomy" id="525917"/>
    <lineage>
        <taxon>Bacteria</taxon>
        <taxon>Pseudomonadati</taxon>
        <taxon>Pseudomonadota</taxon>
        <taxon>Gammaproteobacteria</taxon>
        <taxon>Thiotrichales</taxon>
        <taxon>Thiotrichaceae</taxon>
        <taxon>Thiothrix</taxon>
    </lineage>
</organism>
<comment type="function">
    <text evidence="4">Catalyzes the transfer of a formyl group from 10-formyltetrahydrofolate to 5-phospho-ribosyl-glycinamide (GAR), producing 5-phospho-ribosyl-N-formylglycinamide (FGAR) and tetrahydrofolate.</text>
</comment>
<name>A0ABY9MWR2_9GAMM</name>
<accession>A0ABY9MWR2</accession>
<feature type="binding site" evidence="4">
    <location>
        <position position="115"/>
    </location>
    <ligand>
        <name>(6R)-10-formyltetrahydrofolate</name>
        <dbReference type="ChEBI" id="CHEBI:195366"/>
    </ligand>
</feature>
<feature type="domain" description="Formyl transferase N-terminal" evidence="5">
    <location>
        <begin position="12"/>
        <end position="190"/>
    </location>
</feature>
<feature type="site" description="Raises pKa of active site His" evidence="4">
    <location>
        <position position="153"/>
    </location>
</feature>
<gene>
    <name evidence="4 6" type="primary">purN</name>
    <name evidence="6" type="ORF">RCF98_00610</name>
</gene>
<dbReference type="EC" id="2.1.2.2" evidence="4"/>